<dbReference type="PANTHER" id="PTHR21680:SF0">
    <property type="entry name" value="COILED-COIL DOMAIN-CONTAINING PROTEIN 124"/>
    <property type="match status" value="1"/>
</dbReference>
<keyword evidence="2" id="KW-0175">Coiled coil</keyword>
<feature type="region of interest" description="Disordered" evidence="3">
    <location>
        <begin position="1"/>
        <end position="52"/>
    </location>
</feature>
<dbReference type="Pfam" id="PF22048">
    <property type="entry name" value="LSO1_2-like"/>
    <property type="match status" value="1"/>
</dbReference>
<evidence type="ECO:0000313" key="7">
    <source>
        <dbReference type="Proteomes" id="UP000827549"/>
    </source>
</evidence>
<reference evidence="6" key="1">
    <citation type="submission" date="2023-10" db="EMBL/GenBank/DDBJ databases">
        <authorList>
            <person name="Noh H."/>
        </authorList>
    </citation>
    <scope>NUCLEOTIDE SEQUENCE</scope>
    <source>
        <strain evidence="6">DUCC4014</strain>
    </source>
</reference>
<accession>A0AAF0YC68</accession>
<dbReference type="InterPro" id="IPR054413">
    <property type="entry name" value="LSO1/2"/>
</dbReference>
<protein>
    <submittedName>
        <fullName evidence="6">Coiled-coil domain-containing protein</fullName>
    </submittedName>
</protein>
<dbReference type="InterPro" id="IPR054414">
    <property type="entry name" value="Ccdc124/Oxs1_C"/>
</dbReference>
<evidence type="ECO:0000256" key="2">
    <source>
        <dbReference type="ARBA" id="ARBA00023054"/>
    </source>
</evidence>
<dbReference type="InterPro" id="IPR010422">
    <property type="entry name" value="Ccdc124/Oxs1"/>
</dbReference>
<dbReference type="RefSeq" id="XP_062628103.1">
    <property type="nucleotide sequence ID" value="XM_062772119.1"/>
</dbReference>
<dbReference type="AlphaFoldDB" id="A0AAF0YC68"/>
<evidence type="ECO:0000256" key="1">
    <source>
        <dbReference type="ARBA" id="ARBA00008296"/>
    </source>
</evidence>
<name>A0AAF0YC68_9TREE</name>
<dbReference type="GeneID" id="87808802"/>
<sequence>MPPNKGGNSKKEAGRARKADAEAAKQDAANKVKEAKEADKWKSGAKGTSKAELEAVKKAELAAKKAERDALLAAEEASAPTKKAAPKAGDKKKKEGTFAKSNGGIAAAFKTDDPLGLRHDEERAVPELSAVGIDQMLEALELANAKTDADAVGAKASLIERHPERRFKAAFKAYVEAEMPKLKEDHPGLRQNQMQEILYKQFQKSPDNPFNQVSVAYNASKDERVDMLNATTRAREAKYRVDND</sequence>
<feature type="compositionally biased region" description="Basic and acidic residues" evidence="3">
    <location>
        <begin position="9"/>
        <end position="42"/>
    </location>
</feature>
<dbReference type="GO" id="GO:0006366">
    <property type="term" value="P:transcription by RNA polymerase II"/>
    <property type="evidence" value="ECO:0007669"/>
    <property type="project" value="TreeGrafter"/>
</dbReference>
<dbReference type="Pfam" id="PF06244">
    <property type="entry name" value="Ccdc124"/>
    <property type="match status" value="1"/>
</dbReference>
<comment type="similarity">
    <text evidence="1">Belongs to the CCDC124 family.</text>
</comment>
<gene>
    <name evidence="6" type="primary">SPBC29A10.12</name>
    <name evidence="6" type="ORF">LOC62_04G005573</name>
</gene>
<dbReference type="GO" id="GO:0005634">
    <property type="term" value="C:nucleus"/>
    <property type="evidence" value="ECO:0007669"/>
    <property type="project" value="TreeGrafter"/>
</dbReference>
<keyword evidence="7" id="KW-1185">Reference proteome</keyword>
<feature type="compositionally biased region" description="Low complexity" evidence="3">
    <location>
        <begin position="72"/>
        <end position="87"/>
    </location>
</feature>
<feature type="region of interest" description="Disordered" evidence="3">
    <location>
        <begin position="72"/>
        <end position="105"/>
    </location>
</feature>
<evidence type="ECO:0000259" key="5">
    <source>
        <dbReference type="Pfam" id="PF22048"/>
    </source>
</evidence>
<dbReference type="EMBL" id="CP086717">
    <property type="protein sequence ID" value="WOO82071.1"/>
    <property type="molecule type" value="Genomic_DNA"/>
</dbReference>
<feature type="domain" description="Coiled-coil" evidence="4">
    <location>
        <begin position="129"/>
        <end position="212"/>
    </location>
</feature>
<organism evidence="6 7">
    <name type="scientific">Vanrija pseudolonga</name>
    <dbReference type="NCBI Taxonomy" id="143232"/>
    <lineage>
        <taxon>Eukaryota</taxon>
        <taxon>Fungi</taxon>
        <taxon>Dikarya</taxon>
        <taxon>Basidiomycota</taxon>
        <taxon>Agaricomycotina</taxon>
        <taxon>Tremellomycetes</taxon>
        <taxon>Trichosporonales</taxon>
        <taxon>Trichosporonaceae</taxon>
        <taxon>Vanrija</taxon>
    </lineage>
</organism>
<dbReference type="GO" id="GO:0003713">
    <property type="term" value="F:transcription coactivator activity"/>
    <property type="evidence" value="ECO:0007669"/>
    <property type="project" value="TreeGrafter"/>
</dbReference>
<dbReference type="Proteomes" id="UP000827549">
    <property type="component" value="Chromosome 4"/>
</dbReference>
<feature type="domain" description="LSO1/LSO2" evidence="5">
    <location>
        <begin position="9"/>
        <end position="76"/>
    </location>
</feature>
<evidence type="ECO:0000259" key="4">
    <source>
        <dbReference type="Pfam" id="PF06244"/>
    </source>
</evidence>
<feature type="compositionally biased region" description="Basic and acidic residues" evidence="3">
    <location>
        <begin position="88"/>
        <end position="97"/>
    </location>
</feature>
<proteinExistence type="inferred from homology"/>
<dbReference type="PANTHER" id="PTHR21680">
    <property type="entry name" value="COILED-COIL DOMAIN-CONTAINING PROTEIN 124"/>
    <property type="match status" value="1"/>
</dbReference>
<evidence type="ECO:0000313" key="6">
    <source>
        <dbReference type="EMBL" id="WOO82071.1"/>
    </source>
</evidence>
<evidence type="ECO:0000256" key="3">
    <source>
        <dbReference type="SAM" id="MobiDB-lite"/>
    </source>
</evidence>